<comment type="cofactor">
    <cofactor evidence="2">
        <name>[2Fe-2S] cluster</name>
        <dbReference type="ChEBI" id="CHEBI:190135"/>
    </cofactor>
</comment>
<evidence type="ECO:0000313" key="4">
    <source>
        <dbReference type="Proteomes" id="UP000436181"/>
    </source>
</evidence>
<protein>
    <submittedName>
        <fullName evidence="3">Rrf2 family transcriptional regulator</fullName>
    </submittedName>
</protein>
<organism evidence="3 4">
    <name type="scientific">Corynebacterium zhongnanshanii</name>
    <dbReference type="NCBI Taxonomy" id="2768834"/>
    <lineage>
        <taxon>Bacteria</taxon>
        <taxon>Bacillati</taxon>
        <taxon>Actinomycetota</taxon>
        <taxon>Actinomycetes</taxon>
        <taxon>Mycobacteriales</taxon>
        <taxon>Corynebacteriaceae</taxon>
        <taxon>Corynebacterium</taxon>
    </lineage>
</organism>
<dbReference type="PROSITE" id="PS51197">
    <property type="entry name" value="HTH_RRF2_2"/>
    <property type="match status" value="1"/>
</dbReference>
<dbReference type="Proteomes" id="UP000436181">
    <property type="component" value="Unassembled WGS sequence"/>
</dbReference>
<name>A0ABQ6VCN3_9CORY</name>
<dbReference type="RefSeq" id="WP_151844627.1">
    <property type="nucleotide sequence ID" value="NZ_WBZJ01000003.1"/>
</dbReference>
<accession>A0ABQ6VCN3</accession>
<sequence>MQLRTFSDLGMRSLLVLGELPDDTRMTISQLSRALNASENHVAKVVAKLADLGVVLAIRGRNGGVSIAPEALDRGVGDLMRQLEGPDEVVDCEGSQECPLVPRDCELRRQLVVAQDAFYDSLNRNTVRSLLERTIPRSALDGPVGPRPIGLPAMPER</sequence>
<proteinExistence type="predicted"/>
<dbReference type="InterPro" id="IPR036390">
    <property type="entry name" value="WH_DNA-bd_sf"/>
</dbReference>
<dbReference type="InterPro" id="IPR030489">
    <property type="entry name" value="TR_Rrf2-type_CS"/>
</dbReference>
<dbReference type="InterPro" id="IPR000944">
    <property type="entry name" value="Tscrpt_reg_Rrf2"/>
</dbReference>
<dbReference type="EMBL" id="WBZJ01000003">
    <property type="protein sequence ID" value="KAB3519848.1"/>
    <property type="molecule type" value="Genomic_DNA"/>
</dbReference>
<evidence type="ECO:0000256" key="2">
    <source>
        <dbReference type="ARBA" id="ARBA00034078"/>
    </source>
</evidence>
<evidence type="ECO:0000256" key="1">
    <source>
        <dbReference type="ARBA" id="ARBA00023125"/>
    </source>
</evidence>
<dbReference type="InterPro" id="IPR036388">
    <property type="entry name" value="WH-like_DNA-bd_sf"/>
</dbReference>
<dbReference type="PANTHER" id="PTHR33221">
    <property type="entry name" value="WINGED HELIX-TURN-HELIX TRANSCRIPTIONAL REGULATOR, RRF2 FAMILY"/>
    <property type="match status" value="1"/>
</dbReference>
<dbReference type="Pfam" id="PF02082">
    <property type="entry name" value="Rrf2"/>
    <property type="match status" value="1"/>
</dbReference>
<dbReference type="SUPFAM" id="SSF46785">
    <property type="entry name" value="Winged helix' DNA-binding domain"/>
    <property type="match status" value="1"/>
</dbReference>
<gene>
    <name evidence="3" type="ORF">F8377_08005</name>
</gene>
<comment type="caution">
    <text evidence="3">The sequence shown here is derived from an EMBL/GenBank/DDBJ whole genome shotgun (WGS) entry which is preliminary data.</text>
</comment>
<evidence type="ECO:0000313" key="3">
    <source>
        <dbReference type="EMBL" id="KAB3519848.1"/>
    </source>
</evidence>
<dbReference type="PROSITE" id="PS01332">
    <property type="entry name" value="HTH_RRF2_1"/>
    <property type="match status" value="1"/>
</dbReference>
<dbReference type="PANTHER" id="PTHR33221:SF4">
    <property type="entry name" value="HTH-TYPE TRANSCRIPTIONAL REPRESSOR NSRR"/>
    <property type="match status" value="1"/>
</dbReference>
<reference evidence="3 4" key="1">
    <citation type="submission" date="2019-10" db="EMBL/GenBank/DDBJ databases">
        <title>Corynebacterium sp novel species isolated from the respiratory tract of Marmot.</title>
        <authorList>
            <person name="Zhang G."/>
        </authorList>
    </citation>
    <scope>NUCLEOTIDE SEQUENCE [LARGE SCALE GENOMIC DNA]</scope>
    <source>
        <strain evidence="3 4">336</strain>
    </source>
</reference>
<keyword evidence="4" id="KW-1185">Reference proteome</keyword>
<keyword evidence="1" id="KW-0238">DNA-binding</keyword>
<dbReference type="Gene3D" id="1.10.10.10">
    <property type="entry name" value="Winged helix-like DNA-binding domain superfamily/Winged helix DNA-binding domain"/>
    <property type="match status" value="1"/>
</dbReference>